<dbReference type="GO" id="GO:0005737">
    <property type="term" value="C:cytoplasm"/>
    <property type="evidence" value="ECO:0007669"/>
    <property type="project" value="TreeGrafter"/>
</dbReference>
<evidence type="ECO:0000313" key="12">
    <source>
        <dbReference type="Proteomes" id="UP000065151"/>
    </source>
</evidence>
<evidence type="ECO:0000256" key="5">
    <source>
        <dbReference type="ARBA" id="ARBA00023002"/>
    </source>
</evidence>
<dbReference type="KEGG" id="psul:AU252_13920"/>
<dbReference type="InterPro" id="IPR006076">
    <property type="entry name" value="FAD-dep_OxRdtase"/>
</dbReference>
<evidence type="ECO:0000256" key="7">
    <source>
        <dbReference type="ARBA" id="ARBA00039751"/>
    </source>
</evidence>
<dbReference type="PANTHER" id="PTHR11530">
    <property type="entry name" value="D-AMINO ACID OXIDASE"/>
    <property type="match status" value="1"/>
</dbReference>
<dbReference type="AlphaFoldDB" id="A0A0U3PCM0"/>
<feature type="binding site" evidence="9">
    <location>
        <position position="159"/>
    </location>
    <ligand>
        <name>FAD</name>
        <dbReference type="ChEBI" id="CHEBI:57692"/>
    </ligand>
</feature>
<accession>A0A0U3PCM0</accession>
<feature type="binding site" evidence="9">
    <location>
        <position position="273"/>
    </location>
    <ligand>
        <name>D-dopa</name>
        <dbReference type="ChEBI" id="CHEBI:149689"/>
    </ligand>
</feature>
<feature type="binding site" evidence="9">
    <location>
        <position position="299"/>
    </location>
    <ligand>
        <name>D-dopa</name>
        <dbReference type="ChEBI" id="CHEBI:149689"/>
    </ligand>
</feature>
<organism evidence="11">
    <name type="scientific">Pseudarthrobacter sulfonivorans</name>
    <dbReference type="NCBI Taxonomy" id="121292"/>
    <lineage>
        <taxon>Bacteria</taxon>
        <taxon>Bacillati</taxon>
        <taxon>Actinomycetota</taxon>
        <taxon>Actinomycetes</taxon>
        <taxon>Micrococcales</taxon>
        <taxon>Micrococcaceae</taxon>
        <taxon>Pseudarthrobacter</taxon>
    </lineage>
</organism>
<comment type="similarity">
    <text evidence="2">Belongs to the DAMOX/DASOX family.</text>
</comment>
<dbReference type="GO" id="GO:0003884">
    <property type="term" value="F:D-amino-acid oxidase activity"/>
    <property type="evidence" value="ECO:0007669"/>
    <property type="project" value="UniProtKB-EC"/>
</dbReference>
<keyword evidence="3" id="KW-0285">Flavoprotein</keyword>
<proteinExistence type="inferred from homology"/>
<feature type="domain" description="FAD dependent oxidoreductase" evidence="10">
    <location>
        <begin position="9"/>
        <end position="309"/>
    </location>
</feature>
<dbReference type="SUPFAM" id="SSF51971">
    <property type="entry name" value="Nucleotide-binding domain"/>
    <property type="match status" value="1"/>
</dbReference>
<evidence type="ECO:0000256" key="3">
    <source>
        <dbReference type="ARBA" id="ARBA00022630"/>
    </source>
</evidence>
<evidence type="ECO:0000256" key="1">
    <source>
        <dbReference type="ARBA" id="ARBA00001974"/>
    </source>
</evidence>
<feature type="binding site" evidence="9">
    <location>
        <position position="218"/>
    </location>
    <ligand>
        <name>D-dopa</name>
        <dbReference type="ChEBI" id="CHEBI:149689"/>
    </ligand>
</feature>
<comment type="catalytic activity">
    <reaction evidence="8">
        <text>a D-alpha-amino acid + O2 + H2O = a 2-oxocarboxylate + H2O2 + NH4(+)</text>
        <dbReference type="Rhea" id="RHEA:21816"/>
        <dbReference type="ChEBI" id="CHEBI:15377"/>
        <dbReference type="ChEBI" id="CHEBI:15379"/>
        <dbReference type="ChEBI" id="CHEBI:16240"/>
        <dbReference type="ChEBI" id="CHEBI:28938"/>
        <dbReference type="ChEBI" id="CHEBI:35179"/>
        <dbReference type="ChEBI" id="CHEBI:59871"/>
        <dbReference type="EC" id="1.4.3.3"/>
    </reaction>
    <physiologicalReaction direction="left-to-right" evidence="8">
        <dbReference type="Rhea" id="RHEA:21817"/>
    </physiologicalReaction>
</comment>
<reference evidence="11 12" key="1">
    <citation type="submission" date="2015-12" db="EMBL/GenBank/DDBJ databases">
        <authorList>
            <person name="Shamseldin A."/>
            <person name="Moawad H."/>
            <person name="Abd El-Rahim W.M."/>
            <person name="Sadowsky M.J."/>
        </authorList>
    </citation>
    <scope>NUCLEOTIDE SEQUENCE [LARGE SCALE GENOMIC DNA]</scope>
    <source>
        <strain evidence="11 12">Ar51</strain>
    </source>
</reference>
<evidence type="ECO:0000256" key="9">
    <source>
        <dbReference type="PIRSR" id="PIRSR000189-1"/>
    </source>
</evidence>
<dbReference type="SUPFAM" id="SSF54373">
    <property type="entry name" value="FAD-linked reductases, C-terminal domain"/>
    <property type="match status" value="1"/>
</dbReference>
<dbReference type="GO" id="GO:0019478">
    <property type="term" value="P:D-amino acid catabolic process"/>
    <property type="evidence" value="ECO:0007669"/>
    <property type="project" value="TreeGrafter"/>
</dbReference>
<feature type="binding site" evidence="9">
    <location>
        <begin position="298"/>
        <end position="303"/>
    </location>
    <ligand>
        <name>FAD</name>
        <dbReference type="ChEBI" id="CHEBI:57692"/>
    </ligand>
</feature>
<dbReference type="EC" id="1.4.3.3" evidence="6"/>
<dbReference type="RefSeq" id="WP_058931237.1">
    <property type="nucleotide sequence ID" value="NZ_CP013747.1"/>
</dbReference>
<evidence type="ECO:0000259" key="10">
    <source>
        <dbReference type="Pfam" id="PF01266"/>
    </source>
</evidence>
<dbReference type="PANTHER" id="PTHR11530:SF11">
    <property type="entry name" value="D-ASPARTATE OXIDASE"/>
    <property type="match status" value="1"/>
</dbReference>
<dbReference type="Proteomes" id="UP000065151">
    <property type="component" value="Chromosome"/>
</dbReference>
<gene>
    <name evidence="11" type="ORF">AU252_13920</name>
</gene>
<dbReference type="STRING" id="121292.AU252_13920"/>
<keyword evidence="5" id="KW-0560">Oxidoreductase</keyword>
<evidence type="ECO:0000256" key="8">
    <source>
        <dbReference type="ARBA" id="ARBA00049547"/>
    </source>
</evidence>
<comment type="cofactor">
    <cofactor evidence="1 9">
        <name>FAD</name>
        <dbReference type="ChEBI" id="CHEBI:57692"/>
    </cofactor>
</comment>
<dbReference type="InterPro" id="IPR023209">
    <property type="entry name" value="DAO"/>
</dbReference>
<dbReference type="Pfam" id="PF01266">
    <property type="entry name" value="DAO"/>
    <property type="match status" value="1"/>
</dbReference>
<evidence type="ECO:0000256" key="2">
    <source>
        <dbReference type="ARBA" id="ARBA00006730"/>
    </source>
</evidence>
<keyword evidence="4 9" id="KW-0274">FAD</keyword>
<dbReference type="Gene3D" id="3.40.50.720">
    <property type="entry name" value="NAD(P)-binding Rossmann-like Domain"/>
    <property type="match status" value="1"/>
</dbReference>
<evidence type="ECO:0000313" key="11">
    <source>
        <dbReference type="EMBL" id="ALV42115.1"/>
    </source>
</evidence>
<feature type="binding site" evidence="9">
    <location>
        <position position="175"/>
    </location>
    <ligand>
        <name>FAD</name>
        <dbReference type="ChEBI" id="CHEBI:57692"/>
    </ligand>
</feature>
<sequence length="341" mass="35622">MTPSDRPQVAVIGAGVIGLTTALVAARAGYDVTVTAAHRPEDTVSAVAAAIWAPYHAEPEALVGSWGAVTFKVLAGLAASSPESGVEMREGVVVVRAGSTPLKWPASVGGHRPAREEELPRGTESGIVCTVPIATMSSYLPWLQRQCTDAGVSWEWRSVHTLADIPANDLVVLATGLNSLGLHADDGLYPVRGQVARIGDARPTRWIIDDSNPAGPTYIIPRSDEVVCGGTAQVGENSLEPDAATEHRILSTVRSLEPVLDGGVFLGSRVGLRPGRDSVRLGLTEDHGRPVIHSYGHGGSGVTVSWGVAFSTLELIDRVTTAAETLHAPTATPPGRAQAGR</sequence>
<dbReference type="GO" id="GO:0071949">
    <property type="term" value="F:FAD binding"/>
    <property type="evidence" value="ECO:0007669"/>
    <property type="project" value="InterPro"/>
</dbReference>
<protein>
    <recommendedName>
        <fullName evidence="7">D-amino-acid oxidase</fullName>
        <ecNumber evidence="6">1.4.3.3</ecNumber>
    </recommendedName>
</protein>
<dbReference type="EMBL" id="CP013747">
    <property type="protein sequence ID" value="ALV42115.1"/>
    <property type="molecule type" value="Genomic_DNA"/>
</dbReference>
<name>A0A0U3PCM0_9MICC</name>
<evidence type="ECO:0000256" key="6">
    <source>
        <dbReference type="ARBA" id="ARBA00039101"/>
    </source>
</evidence>
<evidence type="ECO:0000256" key="4">
    <source>
        <dbReference type="ARBA" id="ARBA00022827"/>
    </source>
</evidence>
<dbReference type="PIRSF" id="PIRSF000189">
    <property type="entry name" value="D-aa_oxidase"/>
    <property type="match status" value="1"/>
</dbReference>
<dbReference type="Gene3D" id="3.30.9.10">
    <property type="entry name" value="D-Amino Acid Oxidase, subunit A, domain 2"/>
    <property type="match status" value="1"/>
</dbReference>